<evidence type="ECO:0000256" key="1">
    <source>
        <dbReference type="ARBA" id="ARBA00009986"/>
    </source>
</evidence>
<reference evidence="6 7" key="1">
    <citation type="submission" date="2024-02" db="EMBL/GenBank/DDBJ databases">
        <title>A novel Wenzhouxiangellaceae bacterium, isolated from coastal sediments.</title>
        <authorList>
            <person name="Du Z.-J."/>
            <person name="Ye Y.-Q."/>
            <person name="Zhang X.-Y."/>
        </authorList>
    </citation>
    <scope>NUCLEOTIDE SEQUENCE [LARGE SCALE GENOMIC DNA]</scope>
    <source>
        <strain evidence="6 7">CH-27</strain>
    </source>
</reference>
<comment type="caution">
    <text evidence="6">The sequence shown here is derived from an EMBL/GenBank/DDBJ whole genome shotgun (WGS) entry which is preliminary data.</text>
</comment>
<evidence type="ECO:0000313" key="7">
    <source>
        <dbReference type="Proteomes" id="UP001359886"/>
    </source>
</evidence>
<organism evidence="6 7">
    <name type="scientific">Elongatibacter sediminis</name>
    <dbReference type="NCBI Taxonomy" id="3119006"/>
    <lineage>
        <taxon>Bacteria</taxon>
        <taxon>Pseudomonadati</taxon>
        <taxon>Pseudomonadota</taxon>
        <taxon>Gammaproteobacteria</taxon>
        <taxon>Chromatiales</taxon>
        <taxon>Wenzhouxiangellaceae</taxon>
        <taxon>Elongatibacter</taxon>
    </lineage>
</organism>
<dbReference type="EMBL" id="JAZHOG010000003">
    <property type="protein sequence ID" value="MEJ8567016.1"/>
    <property type="molecule type" value="Genomic_DNA"/>
</dbReference>
<dbReference type="Pfam" id="PF00171">
    <property type="entry name" value="Aldedh"/>
    <property type="match status" value="1"/>
</dbReference>
<dbReference type="PROSITE" id="PS00070">
    <property type="entry name" value="ALDEHYDE_DEHYDR_CYS"/>
    <property type="match status" value="1"/>
</dbReference>
<dbReference type="FunFam" id="3.40.605.10:FF:000007">
    <property type="entry name" value="NAD/NADP-dependent betaine aldehyde dehydrogenase"/>
    <property type="match status" value="1"/>
</dbReference>
<evidence type="ECO:0000256" key="3">
    <source>
        <dbReference type="PROSITE-ProRule" id="PRU10007"/>
    </source>
</evidence>
<dbReference type="AlphaFoldDB" id="A0AAW9RBQ3"/>
<dbReference type="PANTHER" id="PTHR11699">
    <property type="entry name" value="ALDEHYDE DEHYDROGENASE-RELATED"/>
    <property type="match status" value="1"/>
</dbReference>
<dbReference type="InterPro" id="IPR016162">
    <property type="entry name" value="Ald_DH_N"/>
</dbReference>
<dbReference type="RefSeq" id="WP_354694336.1">
    <property type="nucleotide sequence ID" value="NZ_JAZHOG010000003.1"/>
</dbReference>
<dbReference type="PROSITE" id="PS00687">
    <property type="entry name" value="ALDEHYDE_DEHYDR_GLU"/>
    <property type="match status" value="1"/>
</dbReference>
<evidence type="ECO:0000259" key="5">
    <source>
        <dbReference type="Pfam" id="PF00171"/>
    </source>
</evidence>
<keyword evidence="7" id="KW-1185">Reference proteome</keyword>
<dbReference type="InterPro" id="IPR029510">
    <property type="entry name" value="Ald_DH_CS_GLU"/>
</dbReference>
<dbReference type="Proteomes" id="UP001359886">
    <property type="component" value="Unassembled WGS sequence"/>
</dbReference>
<dbReference type="Gene3D" id="3.40.605.10">
    <property type="entry name" value="Aldehyde Dehydrogenase, Chain A, domain 1"/>
    <property type="match status" value="1"/>
</dbReference>
<comment type="similarity">
    <text evidence="1 4">Belongs to the aldehyde dehydrogenase family.</text>
</comment>
<dbReference type="InterPro" id="IPR016161">
    <property type="entry name" value="Ald_DH/histidinol_DH"/>
</dbReference>
<dbReference type="InterPro" id="IPR015590">
    <property type="entry name" value="Aldehyde_DH_dom"/>
</dbReference>
<evidence type="ECO:0000256" key="4">
    <source>
        <dbReference type="RuleBase" id="RU003345"/>
    </source>
</evidence>
<evidence type="ECO:0000256" key="2">
    <source>
        <dbReference type="ARBA" id="ARBA00023002"/>
    </source>
</evidence>
<feature type="domain" description="Aldehyde dehydrogenase" evidence="5">
    <location>
        <begin position="43"/>
        <end position="504"/>
    </location>
</feature>
<protein>
    <submittedName>
        <fullName evidence="6">Aldehyde dehydrogenase family protein</fullName>
    </submittedName>
</protein>
<keyword evidence="2 4" id="KW-0560">Oxidoreductase</keyword>
<dbReference type="SUPFAM" id="SSF53720">
    <property type="entry name" value="ALDH-like"/>
    <property type="match status" value="1"/>
</dbReference>
<feature type="active site" evidence="3">
    <location>
        <position position="283"/>
    </location>
</feature>
<accession>A0AAW9RBQ3</accession>
<name>A0AAW9RBQ3_9GAMM</name>
<proteinExistence type="inferred from homology"/>
<dbReference type="FunFam" id="3.40.309.10:FF:000012">
    <property type="entry name" value="Betaine aldehyde dehydrogenase"/>
    <property type="match status" value="1"/>
</dbReference>
<dbReference type="InterPro" id="IPR016160">
    <property type="entry name" value="Ald_DH_CS_CYS"/>
</dbReference>
<dbReference type="InterPro" id="IPR016163">
    <property type="entry name" value="Ald_DH_C"/>
</dbReference>
<dbReference type="GO" id="GO:0016620">
    <property type="term" value="F:oxidoreductase activity, acting on the aldehyde or oxo group of donors, NAD or NADP as acceptor"/>
    <property type="evidence" value="ECO:0007669"/>
    <property type="project" value="InterPro"/>
</dbReference>
<dbReference type="Gene3D" id="3.40.309.10">
    <property type="entry name" value="Aldehyde Dehydrogenase, Chain A, domain 2"/>
    <property type="match status" value="1"/>
</dbReference>
<gene>
    <name evidence="6" type="ORF">V3330_05215</name>
</gene>
<evidence type="ECO:0000313" key="6">
    <source>
        <dbReference type="EMBL" id="MEJ8567016.1"/>
    </source>
</evidence>
<sequence>MAHPQDATAPQLSNDLDVASAATREYLRRTHDLLIGGESVSSNGDGRLTVLDPSSGAEVATAADGTADDIDRAVRSARSALDEGDWKSLRPDERERLMLKLADLIEDQADVIAEIEAIESGRKVGDTRVVDAEFSAHILRYMAGWPSKIHGETLPASVPYMPGANFLTYTVREPIGVVGAITPWNVPMCIATWKVAPALAAGCTVVLKPAELTPLTALMLGELALEAGFPPGVLNVVTGGGPVAGEALVTHPGVDKISFTGSTAVGRRIGEIAGGLLKPVTLELGGKSPVVIMADADLEQAIPAAAWAIFANQGQNCCAGSRLYVEQSVFDEVVDGVVEIARSIRLGPSLDSRAEMGPLVSRAQQDRVDSLVRQGVSEGAEVRVGGSKPDHPGFYFEPTVLTDIQRDMCVVREEIFGPVLVAQPFRDLKEAVALANDHDYGLGASVFTRDLDVAHAFSRAVDAGSIWVNVHNVLDVGVPFSGFKQSGVGTDLGKESVLANTRLKANYLSLKSGLG</sequence>